<gene>
    <name evidence="2" type="ORF">K1X11_013490</name>
</gene>
<evidence type="ECO:0000256" key="1">
    <source>
        <dbReference type="SAM" id="SignalP"/>
    </source>
</evidence>
<reference evidence="2 3" key="1">
    <citation type="submission" date="2021-08" db="EMBL/GenBank/DDBJ databases">
        <authorList>
            <person name="Zhang D."/>
            <person name="Zhang A."/>
            <person name="Wang L."/>
        </authorList>
    </citation>
    <scope>NUCLEOTIDE SEQUENCE [LARGE SCALE GENOMIC DNA]</scope>
    <source>
        <strain evidence="2 3">WL0086</strain>
    </source>
</reference>
<dbReference type="EMBL" id="CP139781">
    <property type="protein sequence ID" value="WRQ85820.1"/>
    <property type="molecule type" value="Genomic_DNA"/>
</dbReference>
<organism evidence="2 3">
    <name type="scientific">Actomonas aquatica</name>
    <dbReference type="NCBI Taxonomy" id="2866162"/>
    <lineage>
        <taxon>Bacteria</taxon>
        <taxon>Pseudomonadati</taxon>
        <taxon>Verrucomicrobiota</taxon>
        <taxon>Opitutia</taxon>
        <taxon>Opitutales</taxon>
        <taxon>Opitutaceae</taxon>
        <taxon>Actomonas</taxon>
    </lineage>
</organism>
<dbReference type="RefSeq" id="WP_221032639.1">
    <property type="nucleotide sequence ID" value="NZ_CP139781.1"/>
</dbReference>
<evidence type="ECO:0000313" key="3">
    <source>
        <dbReference type="Proteomes" id="UP000738431"/>
    </source>
</evidence>
<proteinExistence type="predicted"/>
<reference evidence="2 3" key="2">
    <citation type="submission" date="2023-12" db="EMBL/GenBank/DDBJ databases">
        <title>Description of an unclassified Opitutus bacterium of Verrucomicrobiota.</title>
        <authorList>
            <person name="Zhang D.-F."/>
        </authorList>
    </citation>
    <scope>NUCLEOTIDE SEQUENCE [LARGE SCALE GENOMIC DNA]</scope>
    <source>
        <strain evidence="2 3">WL0086</strain>
    </source>
</reference>
<accession>A0ABZ1C376</accession>
<dbReference type="Proteomes" id="UP000738431">
    <property type="component" value="Chromosome"/>
</dbReference>
<feature type="chain" id="PRO_5045191319" evidence="1">
    <location>
        <begin position="20"/>
        <end position="473"/>
    </location>
</feature>
<evidence type="ECO:0000313" key="2">
    <source>
        <dbReference type="EMBL" id="WRQ85820.1"/>
    </source>
</evidence>
<feature type="signal peptide" evidence="1">
    <location>
        <begin position="1"/>
        <end position="19"/>
    </location>
</feature>
<protein>
    <submittedName>
        <fullName evidence="2">Uncharacterized protein</fullName>
    </submittedName>
</protein>
<keyword evidence="3" id="KW-1185">Reference proteome</keyword>
<name>A0ABZ1C376_9BACT</name>
<keyword evidence="1" id="KW-0732">Signal</keyword>
<sequence length="473" mass="51592">MRLLLLALTLTSMPWQALAAEPDPTKPYRLFVGVDLKLKPEDDTQDYRPIDSLKAREVILAEPGRPTVPMREVSAFSWEHKPKVGRAAVTIDDFEQHRAFSLRNDKKLQYMATQNNMAIYQQEKADAARLQASDARFSQEIARGIYVYAENDAASRAGLERGPEPGYTPGGRGGLNFDDPQGIYGDGQIGANLRTANAEAIEANDNMADQLFDTLQRTSDPTMLDRMQGTDGDDGADVLELTFTLSAPYPIAEAYVVVLGAIKQGDDAGVITFHEMVGKIGPQPRKIRIRKTGFKPGFVIEDVKLHLYARGKELGTNLSERAVDMTRDQAREFLLLAHLADHAIESVPATPVWNLAPPSLLGAADASRFDYPVIVTLDADGSVMSIHDSETEARAFLASIHDAAELRTKSNPGRSLASSLRTTDADARLTVDQTGRLPAHVVAAINELIFLPALDVGSPTPGTAAVNLAEFFR</sequence>